<accession>A0A4S4D6J3</accession>
<sequence length="244" mass="26840">MFASRSSARLSSRPVSRSFRPSKTDPLGVSVEEIARRRECQSQLKTLYAESIKGCHMEFSAYNILCVILHANNSRDLVSAMSSHANISAAWLEGSHGNMSVSVCIFFLVSLVSTMPLISSVETKKDEAVKHALAIHTAVTSGNYVRFFRLYKTAPNLNACLMDLYVEKMRYTTVRCVSRSSRPTVPVSYIAQAHDACLVIENTGEMQLDTKASSSTLYMPEPDDAVAHGDASLAVNDFLTRNSS</sequence>
<evidence type="ECO:0000313" key="4">
    <source>
        <dbReference type="Proteomes" id="UP000306102"/>
    </source>
</evidence>
<name>A0A4S4D6J3_CAMSN</name>
<dbReference type="PANTHER" id="PTHR12436">
    <property type="entry name" value="80 KDA MCM3-ASSOCIATED PROTEIN"/>
    <property type="match status" value="1"/>
</dbReference>
<comment type="caution">
    <text evidence="3">The sequence shown here is derived from an EMBL/GenBank/DDBJ whole genome shotgun (WGS) entry which is preliminary data.</text>
</comment>
<feature type="region of interest" description="Disordered" evidence="1">
    <location>
        <begin position="1"/>
        <end position="25"/>
    </location>
</feature>
<keyword evidence="4" id="KW-1185">Reference proteome</keyword>
<evidence type="ECO:0000259" key="2">
    <source>
        <dbReference type="Pfam" id="PF03399"/>
    </source>
</evidence>
<organism evidence="3 4">
    <name type="scientific">Camellia sinensis var. sinensis</name>
    <name type="common">China tea</name>
    <dbReference type="NCBI Taxonomy" id="542762"/>
    <lineage>
        <taxon>Eukaryota</taxon>
        <taxon>Viridiplantae</taxon>
        <taxon>Streptophyta</taxon>
        <taxon>Embryophyta</taxon>
        <taxon>Tracheophyta</taxon>
        <taxon>Spermatophyta</taxon>
        <taxon>Magnoliopsida</taxon>
        <taxon>eudicotyledons</taxon>
        <taxon>Gunneridae</taxon>
        <taxon>Pentapetalae</taxon>
        <taxon>asterids</taxon>
        <taxon>Ericales</taxon>
        <taxon>Theaceae</taxon>
        <taxon>Camellia</taxon>
    </lineage>
</organism>
<feature type="compositionally biased region" description="Low complexity" evidence="1">
    <location>
        <begin position="1"/>
        <end position="21"/>
    </location>
</feature>
<evidence type="ECO:0000256" key="1">
    <source>
        <dbReference type="SAM" id="MobiDB-lite"/>
    </source>
</evidence>
<dbReference type="Proteomes" id="UP000306102">
    <property type="component" value="Unassembled WGS sequence"/>
</dbReference>
<dbReference type="InterPro" id="IPR005062">
    <property type="entry name" value="SAC3/GANP/THP3_conserved"/>
</dbReference>
<gene>
    <name evidence="3" type="ORF">TEA_026785</name>
</gene>
<dbReference type="EMBL" id="SDRB02012356">
    <property type="protein sequence ID" value="THF97978.1"/>
    <property type="molecule type" value="Genomic_DNA"/>
</dbReference>
<dbReference type="Pfam" id="PF03399">
    <property type="entry name" value="SAC3_GANP"/>
    <property type="match status" value="1"/>
</dbReference>
<dbReference type="GO" id="GO:0005634">
    <property type="term" value="C:nucleus"/>
    <property type="evidence" value="ECO:0007669"/>
    <property type="project" value="TreeGrafter"/>
</dbReference>
<dbReference type="Gene3D" id="1.25.40.990">
    <property type="match status" value="1"/>
</dbReference>
<feature type="domain" description="SAC3/GANP/THP3 conserved" evidence="2">
    <location>
        <begin position="122"/>
        <end position="192"/>
    </location>
</feature>
<reference evidence="3 4" key="1">
    <citation type="journal article" date="2018" name="Proc. Natl. Acad. Sci. U.S.A.">
        <title>Draft genome sequence of Camellia sinensis var. sinensis provides insights into the evolution of the tea genome and tea quality.</title>
        <authorList>
            <person name="Wei C."/>
            <person name="Yang H."/>
            <person name="Wang S."/>
            <person name="Zhao J."/>
            <person name="Liu C."/>
            <person name="Gao L."/>
            <person name="Xia E."/>
            <person name="Lu Y."/>
            <person name="Tai Y."/>
            <person name="She G."/>
            <person name="Sun J."/>
            <person name="Cao H."/>
            <person name="Tong W."/>
            <person name="Gao Q."/>
            <person name="Li Y."/>
            <person name="Deng W."/>
            <person name="Jiang X."/>
            <person name="Wang W."/>
            <person name="Chen Q."/>
            <person name="Zhang S."/>
            <person name="Li H."/>
            <person name="Wu J."/>
            <person name="Wang P."/>
            <person name="Li P."/>
            <person name="Shi C."/>
            <person name="Zheng F."/>
            <person name="Jian J."/>
            <person name="Huang B."/>
            <person name="Shan D."/>
            <person name="Shi M."/>
            <person name="Fang C."/>
            <person name="Yue Y."/>
            <person name="Li F."/>
            <person name="Li D."/>
            <person name="Wei S."/>
            <person name="Han B."/>
            <person name="Jiang C."/>
            <person name="Yin Y."/>
            <person name="Xia T."/>
            <person name="Zhang Z."/>
            <person name="Bennetzen J.L."/>
            <person name="Zhao S."/>
            <person name="Wan X."/>
        </authorList>
    </citation>
    <scope>NUCLEOTIDE SEQUENCE [LARGE SCALE GENOMIC DNA]</scope>
    <source>
        <strain evidence="4">cv. Shuchazao</strain>
        <tissue evidence="3">Leaf</tissue>
    </source>
</reference>
<dbReference type="STRING" id="542762.A0A4S4D6J3"/>
<protein>
    <recommendedName>
        <fullName evidence="2">SAC3/GANP/THP3 conserved domain-containing protein</fullName>
    </recommendedName>
</protein>
<proteinExistence type="predicted"/>
<dbReference type="AlphaFoldDB" id="A0A4S4D6J3"/>
<dbReference type="PANTHER" id="PTHR12436:SF4">
    <property type="entry name" value="LEUKOCYTE RECEPTOR CLUSTER MEMBER 8"/>
    <property type="match status" value="1"/>
</dbReference>
<evidence type="ECO:0000313" key="3">
    <source>
        <dbReference type="EMBL" id="THF97978.1"/>
    </source>
</evidence>
<dbReference type="InterPro" id="IPR045107">
    <property type="entry name" value="SAC3/GANP/THP3"/>
</dbReference>